<evidence type="ECO:0000256" key="11">
    <source>
        <dbReference type="ARBA" id="ARBA00022729"/>
    </source>
</evidence>
<keyword evidence="15" id="KW-0119">Carbohydrate metabolism</keyword>
<dbReference type="EC" id="3.2.1.39" evidence="5"/>
<keyword evidence="12" id="KW-0378">Hydrolase</keyword>
<dbReference type="GO" id="GO:0098552">
    <property type="term" value="C:side of membrane"/>
    <property type="evidence" value="ECO:0007669"/>
    <property type="project" value="UniProtKB-KW"/>
</dbReference>
<reference evidence="24 25" key="1">
    <citation type="submission" date="2023-08" db="EMBL/GenBank/DDBJ databases">
        <title>Black Yeasts Isolated from many extreme environments.</title>
        <authorList>
            <person name="Coleine C."/>
            <person name="Stajich J.E."/>
            <person name="Selbmann L."/>
        </authorList>
    </citation>
    <scope>NUCLEOTIDE SEQUENCE [LARGE SCALE GENOMIC DNA]</scope>
    <source>
        <strain evidence="24 25">CCFEE 5910</strain>
    </source>
</reference>
<keyword evidence="8" id="KW-0134">Cell wall</keyword>
<dbReference type="Gene3D" id="3.20.20.80">
    <property type="entry name" value="Glycosidases"/>
    <property type="match status" value="1"/>
</dbReference>
<evidence type="ECO:0000256" key="17">
    <source>
        <dbReference type="ARBA" id="ARBA00023316"/>
    </source>
</evidence>
<evidence type="ECO:0000256" key="19">
    <source>
        <dbReference type="ARBA" id="ARBA00025152"/>
    </source>
</evidence>
<feature type="region of interest" description="Disordered" evidence="23">
    <location>
        <begin position="309"/>
        <end position="387"/>
    </location>
</feature>
<proteinExistence type="inferred from homology"/>
<dbReference type="GO" id="GO:0000272">
    <property type="term" value="P:polysaccharide catabolic process"/>
    <property type="evidence" value="ECO:0007669"/>
    <property type="project" value="UniProtKB-KW"/>
</dbReference>
<comment type="function">
    <text evidence="19">Glucanases play a role in cell expansion during growth, in cell-cell fusion during mating, and in spore release during sporulation. This enzyme may be involved in beta-glucan degradation and also function biosynthetically as a transglycosylase.</text>
</comment>
<keyword evidence="10" id="KW-0336">GPI-anchor</keyword>
<evidence type="ECO:0000256" key="3">
    <source>
        <dbReference type="ARBA" id="ARBA00004609"/>
    </source>
</evidence>
<evidence type="ECO:0000256" key="4">
    <source>
        <dbReference type="ARBA" id="ARBA00008773"/>
    </source>
</evidence>
<keyword evidence="18" id="KW-0624">Polysaccharide degradation</keyword>
<evidence type="ECO:0000256" key="12">
    <source>
        <dbReference type="ARBA" id="ARBA00022801"/>
    </source>
</evidence>
<evidence type="ECO:0000256" key="20">
    <source>
        <dbReference type="ARBA" id="ARBA00032134"/>
    </source>
</evidence>
<comment type="caution">
    <text evidence="24">The sequence shown here is derived from an EMBL/GenBank/DDBJ whole genome shotgun (WGS) entry which is preliminary data.</text>
</comment>
<dbReference type="EMBL" id="JAVRRJ010000010">
    <property type="protein sequence ID" value="KAK5081138.1"/>
    <property type="molecule type" value="Genomic_DNA"/>
</dbReference>
<sequence>MKSSIAALIGGASTALAAVKGFNYAAQEQTRSAFEASFRTAAALEGTEDFTSARLYTMIQEGTANTPIEAIPAAIDTQTTLLLGLWTSSPQSTFDNEIVALKSAISQYGSAFADLVVGISVGSEDLYRISATGIANDPLGVGQTPDVLVNYIGQVRKAIEGTPLSGKPIGHVDTWNAFLNSSNSAVIAACDFLGLDEYPYFQTTDPNSIENGKELFFEAYDKVQAVAPGKQIWVTEAGWPTVGAKSGDAVASIDNAEIFWQDVACELEDRNIDFWWYILEDTGANPSFGVSQGGKPLYNLACNATSNSTSSHSTIGGNSTSPGSSTNSTSSGYQNGTASTSSTTRATGTGISASSSASATSGSGSGSGSSGSSATRSGSASSPSVSSYISGAGKVEGTIAGLVVAAIMAALAF</sequence>
<feature type="compositionally biased region" description="Low complexity" evidence="23">
    <location>
        <begin position="309"/>
        <end position="362"/>
    </location>
</feature>
<dbReference type="GO" id="GO:0005576">
    <property type="term" value="C:extracellular region"/>
    <property type="evidence" value="ECO:0007669"/>
    <property type="project" value="TreeGrafter"/>
</dbReference>
<dbReference type="PANTHER" id="PTHR16631">
    <property type="entry name" value="GLUCAN 1,3-BETA-GLUCOSIDASE"/>
    <property type="match status" value="1"/>
</dbReference>
<keyword evidence="17" id="KW-0961">Cell wall biogenesis/degradation</keyword>
<keyword evidence="7" id="KW-1003">Cell membrane</keyword>
<dbReference type="GO" id="GO:0009277">
    <property type="term" value="C:fungal-type cell wall"/>
    <property type="evidence" value="ECO:0007669"/>
    <property type="project" value="TreeGrafter"/>
</dbReference>
<dbReference type="Pfam" id="PF00332">
    <property type="entry name" value="Glyco_hydro_17"/>
    <property type="match status" value="1"/>
</dbReference>
<evidence type="ECO:0000256" key="16">
    <source>
        <dbReference type="ARBA" id="ARBA00023288"/>
    </source>
</evidence>
<evidence type="ECO:0000256" key="18">
    <source>
        <dbReference type="ARBA" id="ARBA00023326"/>
    </source>
</evidence>
<evidence type="ECO:0000313" key="24">
    <source>
        <dbReference type="EMBL" id="KAK5081138.1"/>
    </source>
</evidence>
<dbReference type="GO" id="GO:0005886">
    <property type="term" value="C:plasma membrane"/>
    <property type="evidence" value="ECO:0007669"/>
    <property type="project" value="UniProtKB-SubCell"/>
</dbReference>
<keyword evidence="16" id="KW-0449">Lipoprotein</keyword>
<dbReference type="InterPro" id="IPR050732">
    <property type="entry name" value="Beta-glucan_modifiers"/>
</dbReference>
<dbReference type="InterPro" id="IPR000490">
    <property type="entry name" value="Glyco_hydro_17"/>
</dbReference>
<protein>
    <recommendedName>
        <fullName evidence="6">Probable glucan endo-1,3-beta-glucosidase eglC</fullName>
        <ecNumber evidence="5">3.2.1.39</ecNumber>
    </recommendedName>
    <alternativeName>
        <fullName evidence="20">Endo-1,3-beta-glucanase eglC</fullName>
    </alternativeName>
    <alternativeName>
        <fullName evidence="21">Laminarinase eglC</fullName>
    </alternativeName>
</protein>
<keyword evidence="25" id="KW-1185">Reference proteome</keyword>
<keyword evidence="11" id="KW-0732">Signal</keyword>
<evidence type="ECO:0000256" key="7">
    <source>
        <dbReference type="ARBA" id="ARBA00022475"/>
    </source>
</evidence>
<evidence type="ECO:0000256" key="15">
    <source>
        <dbReference type="ARBA" id="ARBA00023277"/>
    </source>
</evidence>
<evidence type="ECO:0000256" key="8">
    <source>
        <dbReference type="ARBA" id="ARBA00022512"/>
    </source>
</evidence>
<dbReference type="InterPro" id="IPR017853">
    <property type="entry name" value="GH"/>
</dbReference>
<evidence type="ECO:0000256" key="14">
    <source>
        <dbReference type="ARBA" id="ARBA00023180"/>
    </source>
</evidence>
<dbReference type="SUPFAM" id="SSF51445">
    <property type="entry name" value="(Trans)glycosidases"/>
    <property type="match status" value="1"/>
</dbReference>
<evidence type="ECO:0000256" key="21">
    <source>
        <dbReference type="ARBA" id="ARBA00032906"/>
    </source>
</evidence>
<dbReference type="PANTHER" id="PTHR16631:SF13">
    <property type="entry name" value="GLUCAN ENDO-1,3-BETA-GLUCOSIDASE EGLC-RELATED"/>
    <property type="match status" value="1"/>
</dbReference>
<dbReference type="Proteomes" id="UP001309876">
    <property type="component" value="Unassembled WGS sequence"/>
</dbReference>
<accession>A0AAN7Y3R9</accession>
<evidence type="ECO:0000256" key="9">
    <source>
        <dbReference type="ARBA" id="ARBA00022525"/>
    </source>
</evidence>
<keyword evidence="13" id="KW-0472">Membrane</keyword>
<evidence type="ECO:0000256" key="22">
    <source>
        <dbReference type="RuleBase" id="RU004335"/>
    </source>
</evidence>
<evidence type="ECO:0000256" key="10">
    <source>
        <dbReference type="ARBA" id="ARBA00022622"/>
    </source>
</evidence>
<dbReference type="AlphaFoldDB" id="A0AAN7Y3R9"/>
<comment type="catalytic activity">
    <reaction evidence="1">
        <text>Hydrolysis of (1-&gt;3)-beta-D-glucosidic linkages in (1-&gt;3)-beta-D-glucans.</text>
        <dbReference type="EC" id="3.2.1.39"/>
    </reaction>
</comment>
<feature type="compositionally biased region" description="Low complexity" evidence="23">
    <location>
        <begin position="370"/>
        <end position="387"/>
    </location>
</feature>
<evidence type="ECO:0000256" key="5">
    <source>
        <dbReference type="ARBA" id="ARBA00012780"/>
    </source>
</evidence>
<keyword evidence="14" id="KW-0325">Glycoprotein</keyword>
<organism evidence="24 25">
    <name type="scientific">Lithohypha guttulata</name>
    <dbReference type="NCBI Taxonomy" id="1690604"/>
    <lineage>
        <taxon>Eukaryota</taxon>
        <taxon>Fungi</taxon>
        <taxon>Dikarya</taxon>
        <taxon>Ascomycota</taxon>
        <taxon>Pezizomycotina</taxon>
        <taxon>Eurotiomycetes</taxon>
        <taxon>Chaetothyriomycetidae</taxon>
        <taxon>Chaetothyriales</taxon>
        <taxon>Trichomeriaceae</taxon>
        <taxon>Lithohypha</taxon>
    </lineage>
</organism>
<evidence type="ECO:0000256" key="23">
    <source>
        <dbReference type="SAM" id="MobiDB-lite"/>
    </source>
</evidence>
<comment type="similarity">
    <text evidence="4 22">Belongs to the glycosyl hydrolase 17 family.</text>
</comment>
<evidence type="ECO:0000256" key="6">
    <source>
        <dbReference type="ARBA" id="ARBA00019762"/>
    </source>
</evidence>
<evidence type="ECO:0000256" key="13">
    <source>
        <dbReference type="ARBA" id="ARBA00023136"/>
    </source>
</evidence>
<name>A0AAN7Y3R9_9EURO</name>
<dbReference type="GO" id="GO:0071555">
    <property type="term" value="P:cell wall organization"/>
    <property type="evidence" value="ECO:0007669"/>
    <property type="project" value="UniProtKB-KW"/>
</dbReference>
<gene>
    <name evidence="24" type="ORF">LTR05_007931</name>
</gene>
<dbReference type="GO" id="GO:0042973">
    <property type="term" value="F:glucan endo-1,3-beta-D-glucosidase activity"/>
    <property type="evidence" value="ECO:0007669"/>
    <property type="project" value="UniProtKB-EC"/>
</dbReference>
<dbReference type="GO" id="GO:0009986">
    <property type="term" value="C:cell surface"/>
    <property type="evidence" value="ECO:0007669"/>
    <property type="project" value="TreeGrafter"/>
</dbReference>
<evidence type="ECO:0000313" key="25">
    <source>
        <dbReference type="Proteomes" id="UP001309876"/>
    </source>
</evidence>
<comment type="subcellular location">
    <subcellularLocation>
        <location evidence="3">Cell membrane</location>
        <topology evidence="3">Lipid-anchor</topology>
        <topology evidence="3">GPI-anchor</topology>
    </subcellularLocation>
    <subcellularLocation>
        <location evidence="2">Secreted</location>
        <location evidence="2">Cell wall</location>
    </subcellularLocation>
</comment>
<evidence type="ECO:0000256" key="1">
    <source>
        <dbReference type="ARBA" id="ARBA00000382"/>
    </source>
</evidence>
<keyword evidence="9" id="KW-0964">Secreted</keyword>
<evidence type="ECO:0000256" key="2">
    <source>
        <dbReference type="ARBA" id="ARBA00004191"/>
    </source>
</evidence>